<dbReference type="OrthoDB" id="6141277at2759"/>
<accession>A0A6J8D8D9</accession>
<reference evidence="2 3" key="1">
    <citation type="submission" date="2020-06" db="EMBL/GenBank/DDBJ databases">
        <authorList>
            <person name="Li R."/>
            <person name="Bekaert M."/>
        </authorList>
    </citation>
    <scope>NUCLEOTIDE SEQUENCE [LARGE SCALE GENOMIC DNA]</scope>
    <source>
        <strain evidence="3">wild</strain>
    </source>
</reference>
<sequence length="342" mass="39464">MESQAGMQAVKELLEQGTPVKTIEGDGDNTLIARLKSELNLTVTKKFDKTHTIKNIVSRLYELQKNNKNLKISSLVIRHLTKSIKYVFAKNQGQPDDMKKNLEALIPHQFGDHNLCQPRFCRYKRQPGVKYLHTSLPYKAPLTDPVLREKLQNLLSQSFRRQLVIQIKGLTRHVRMHIEPLPCVLQHICTMERVKAWIFESKPLLPVLMKEETTCLRRNNIPHIVQIAATEHKTQTIFNRYIQPQLPMSNEAEKVTGIVWDGQKLFYKGVELNFVNIKDVISDFFMWLNQCSNSVLVAHNGKSFDFRVLSTAVYNCNMFDNFTQILMGLVDSLAVLDQAFQK</sequence>
<gene>
    <name evidence="2" type="ORF">MCOR_38707</name>
</gene>
<protein>
    <recommendedName>
        <fullName evidence="1">Mutator-like transposase domain-containing protein</fullName>
    </recommendedName>
</protein>
<proteinExistence type="predicted"/>
<feature type="domain" description="Mutator-like transposase" evidence="1">
    <location>
        <begin position="1"/>
        <end position="121"/>
    </location>
</feature>
<dbReference type="Proteomes" id="UP000507470">
    <property type="component" value="Unassembled WGS sequence"/>
</dbReference>
<dbReference type="Gene3D" id="3.30.420.10">
    <property type="entry name" value="Ribonuclease H-like superfamily/Ribonuclease H"/>
    <property type="match status" value="1"/>
</dbReference>
<dbReference type="InterPro" id="IPR049012">
    <property type="entry name" value="Mutator_transp_dom"/>
</dbReference>
<dbReference type="AlphaFoldDB" id="A0A6J8D8D9"/>
<evidence type="ECO:0000313" key="3">
    <source>
        <dbReference type="Proteomes" id="UP000507470"/>
    </source>
</evidence>
<dbReference type="EMBL" id="CACVKT020007049">
    <property type="protein sequence ID" value="CAC5404978.1"/>
    <property type="molecule type" value="Genomic_DNA"/>
</dbReference>
<name>A0A6J8D8D9_MYTCO</name>
<dbReference type="Pfam" id="PF20700">
    <property type="entry name" value="Mutator"/>
    <property type="match status" value="1"/>
</dbReference>
<dbReference type="InterPro" id="IPR012337">
    <property type="entry name" value="RNaseH-like_sf"/>
</dbReference>
<dbReference type="SUPFAM" id="SSF53098">
    <property type="entry name" value="Ribonuclease H-like"/>
    <property type="match status" value="1"/>
</dbReference>
<dbReference type="InterPro" id="IPR036397">
    <property type="entry name" value="RNaseH_sf"/>
</dbReference>
<evidence type="ECO:0000313" key="2">
    <source>
        <dbReference type="EMBL" id="CAC5404978.1"/>
    </source>
</evidence>
<evidence type="ECO:0000259" key="1">
    <source>
        <dbReference type="Pfam" id="PF20700"/>
    </source>
</evidence>
<organism evidence="2 3">
    <name type="scientific">Mytilus coruscus</name>
    <name type="common">Sea mussel</name>
    <dbReference type="NCBI Taxonomy" id="42192"/>
    <lineage>
        <taxon>Eukaryota</taxon>
        <taxon>Metazoa</taxon>
        <taxon>Spiralia</taxon>
        <taxon>Lophotrochozoa</taxon>
        <taxon>Mollusca</taxon>
        <taxon>Bivalvia</taxon>
        <taxon>Autobranchia</taxon>
        <taxon>Pteriomorphia</taxon>
        <taxon>Mytilida</taxon>
        <taxon>Mytiloidea</taxon>
        <taxon>Mytilidae</taxon>
        <taxon>Mytilinae</taxon>
        <taxon>Mytilus</taxon>
    </lineage>
</organism>
<dbReference type="GO" id="GO:0003676">
    <property type="term" value="F:nucleic acid binding"/>
    <property type="evidence" value="ECO:0007669"/>
    <property type="project" value="InterPro"/>
</dbReference>
<keyword evidence="3" id="KW-1185">Reference proteome</keyword>